<dbReference type="AlphaFoldDB" id="A0AAN6KCT8"/>
<dbReference type="PANTHER" id="PTHR45639">
    <property type="entry name" value="HSC70CB, ISOFORM G-RELATED"/>
    <property type="match status" value="1"/>
</dbReference>
<dbReference type="SMART" id="SM00066">
    <property type="entry name" value="GAL4"/>
    <property type="match status" value="1"/>
</dbReference>
<proteinExistence type="inferred from homology"/>
<dbReference type="GO" id="GO:0000981">
    <property type="term" value="F:DNA-binding transcription factor activity, RNA polymerase II-specific"/>
    <property type="evidence" value="ECO:0007669"/>
    <property type="project" value="InterPro"/>
</dbReference>
<evidence type="ECO:0000256" key="3">
    <source>
        <dbReference type="ARBA" id="ARBA00022840"/>
    </source>
</evidence>
<dbReference type="Pfam" id="PF00172">
    <property type="entry name" value="Zn_clus"/>
    <property type="match status" value="1"/>
</dbReference>
<feature type="compositionally biased region" description="Low complexity" evidence="5">
    <location>
        <begin position="49"/>
        <end position="63"/>
    </location>
</feature>
<keyword evidence="8" id="KW-1185">Reference proteome</keyword>
<dbReference type="PRINTS" id="PR00301">
    <property type="entry name" value="HEATSHOCK70"/>
</dbReference>
<feature type="region of interest" description="Disordered" evidence="5">
    <location>
        <begin position="1007"/>
        <end position="1039"/>
    </location>
</feature>
<feature type="region of interest" description="Disordered" evidence="5">
    <location>
        <begin position="45"/>
        <end position="71"/>
    </location>
</feature>
<gene>
    <name evidence="7" type="primary">SSZ1_3</name>
    <name evidence="7" type="ORF">LTR91_013893</name>
</gene>
<dbReference type="SUPFAM" id="SSF57701">
    <property type="entry name" value="Zn2/Cys6 DNA-binding domain"/>
    <property type="match status" value="1"/>
</dbReference>
<evidence type="ECO:0000256" key="4">
    <source>
        <dbReference type="ARBA" id="ARBA00023242"/>
    </source>
</evidence>
<dbReference type="GO" id="GO:0005634">
    <property type="term" value="C:nucleus"/>
    <property type="evidence" value="ECO:0007669"/>
    <property type="project" value="TreeGrafter"/>
</dbReference>
<keyword evidence="4" id="KW-0539">Nucleus</keyword>
<protein>
    <submittedName>
        <fullName evidence="7">Hsp70 protein that interacts with Zuo1p</fullName>
    </submittedName>
</protein>
<sequence>MNVPYRGRVRTGCLACRASKVRCDEQDPVCKRCIRRQKPCVYTKRRTPAAEAATTPDAAHTPPSSGEEHVGRQIHPIVASEEASNSRDSPPLDHRQGSYRIGLDDHYASSTPTVETPSTSVRSPSVISSLVSQDIYLCTTIDLLAASEGSAAPSLTHFHQTVESPFVTPYDPANWTVFKGRVIEAAAHCSAVASAALAVQELYKARRNCLSHSKALPLYHVASETFEELISSGQVSHGFDLVFMSAFLLSLFEMLVPQDAHHRPLAQGHGPILDQLKMWSTAKQFQTPFSLRMAAWLLISHAAARRSGNPGLLSTIVHDVLVSACNRHPQLPPLDKGHTMPLSDHLISTLSDPLFTFYYQLQLLSTKVADLSHYHRSRTTGADQEEVSVLMSSLQAHVEALWRERPTLMRHPAGELGAYLASPVTEHLSRLATLCALTYHTELVEIGRNLSDTQRASPDAEAHMAEARMIICSLDYRPVNLDGNDCLDPAYLRALFLCAIESFNEAETRWAVSRIREIKDPVCYNDTQYPQRTAIGLSFGNSYSSIAHTADGKTEVIANEEGDRQIPSILSYVSGEEFQGAQAKVQLVRNPRNTIAYFRDLLGRKFKDVDPSPCHASAHPVESEGEGVAFVVQEKAAGEDEEEGEKSTLTVAEITTRHLRKLKESATDYLGKDVNAAVITVPSDFADAQKTALSESASKAGIEVLQFITEPISALLAYDAKQQAAESGSHAPQDKIVVVADLGGTRSDVAVVASRGGIYTTLATAHDYELGGSSLDKILIEHAAKEFQKKNKSASDPRKNDRSLAKLTLEAEAVKKALSLGATASFSIESLCDGIDFNLTVNRSRFELLANKVLMSFTRLIESAVQKADLDILDVDEILLSGGTSHTPKIASNLQSHFPESAVVIAPATSASAINPSELTARGAAIQASLISGFEVEEIGSSTEAVVTVTPHLQHAIGLVTGEDGFAVIVPAETPAPVRRTAQVVVKQGGDVLVRLAEGVREISVRKEDKSMTNGNGKKDDEDDDDDDEDDEPEEVREKVWKAGKVLAEAGIRGVKKGGKVEVQVNVAADLSVTVVCREVGSKGGVRGTVPAGKAEQNGSA</sequence>
<feature type="region of interest" description="Disordered" evidence="5">
    <location>
        <begin position="1082"/>
        <end position="1101"/>
    </location>
</feature>
<dbReference type="InterPro" id="IPR043129">
    <property type="entry name" value="ATPase_NBD"/>
</dbReference>
<evidence type="ECO:0000256" key="5">
    <source>
        <dbReference type="SAM" id="MobiDB-lite"/>
    </source>
</evidence>
<keyword evidence="2" id="KW-0547">Nucleotide-binding</keyword>
<dbReference type="CDD" id="cd00067">
    <property type="entry name" value="GAL4"/>
    <property type="match status" value="1"/>
</dbReference>
<evidence type="ECO:0000313" key="7">
    <source>
        <dbReference type="EMBL" id="KAK0975751.1"/>
    </source>
</evidence>
<name>A0AAN6KCT8_9PEZI</name>
<evidence type="ECO:0000313" key="8">
    <source>
        <dbReference type="Proteomes" id="UP001175353"/>
    </source>
</evidence>
<dbReference type="GO" id="GO:0005524">
    <property type="term" value="F:ATP binding"/>
    <property type="evidence" value="ECO:0007669"/>
    <property type="project" value="UniProtKB-KW"/>
</dbReference>
<dbReference type="CDD" id="cd10232">
    <property type="entry name" value="ASKHA_NBD_HSP70_ScSsz1p-like"/>
    <property type="match status" value="1"/>
</dbReference>
<dbReference type="GO" id="GO:0005829">
    <property type="term" value="C:cytosol"/>
    <property type="evidence" value="ECO:0007669"/>
    <property type="project" value="TreeGrafter"/>
</dbReference>
<dbReference type="InterPro" id="IPR013126">
    <property type="entry name" value="Hsp_70_fam"/>
</dbReference>
<evidence type="ECO:0000259" key="6">
    <source>
        <dbReference type="PROSITE" id="PS50048"/>
    </source>
</evidence>
<dbReference type="Gene3D" id="4.10.240.10">
    <property type="entry name" value="Zn(2)-C6 fungal-type DNA-binding domain"/>
    <property type="match status" value="1"/>
</dbReference>
<comment type="caution">
    <text evidence="7">The sequence shown here is derived from an EMBL/GenBank/DDBJ whole genome shotgun (WGS) entry which is preliminary data.</text>
</comment>
<dbReference type="PANTHER" id="PTHR45639:SF32">
    <property type="entry name" value="HEAT SHOCK PROTEIN PDR13"/>
    <property type="match status" value="1"/>
</dbReference>
<dbReference type="SUPFAM" id="SSF53067">
    <property type="entry name" value="Actin-like ATPase domain"/>
    <property type="match status" value="2"/>
</dbReference>
<keyword evidence="3" id="KW-0067">ATP-binding</keyword>
<organism evidence="7 8">
    <name type="scientific">Friedmanniomyces endolithicus</name>
    <dbReference type="NCBI Taxonomy" id="329885"/>
    <lineage>
        <taxon>Eukaryota</taxon>
        <taxon>Fungi</taxon>
        <taxon>Dikarya</taxon>
        <taxon>Ascomycota</taxon>
        <taxon>Pezizomycotina</taxon>
        <taxon>Dothideomycetes</taxon>
        <taxon>Dothideomycetidae</taxon>
        <taxon>Mycosphaerellales</taxon>
        <taxon>Teratosphaeriaceae</taxon>
        <taxon>Friedmanniomyces</taxon>
    </lineage>
</organism>
<dbReference type="Gene3D" id="3.30.30.30">
    <property type="match status" value="1"/>
</dbReference>
<dbReference type="InterPro" id="IPR036864">
    <property type="entry name" value="Zn2-C6_fun-type_DNA-bd_sf"/>
</dbReference>
<feature type="compositionally biased region" description="Acidic residues" evidence="5">
    <location>
        <begin position="1021"/>
        <end position="1035"/>
    </location>
</feature>
<dbReference type="PROSITE" id="PS00463">
    <property type="entry name" value="ZN2_CY6_FUNGAL_1"/>
    <property type="match status" value="1"/>
</dbReference>
<dbReference type="Proteomes" id="UP001175353">
    <property type="component" value="Unassembled WGS sequence"/>
</dbReference>
<comment type="similarity">
    <text evidence="1">Belongs to the heat shock protein 70 family.</text>
</comment>
<evidence type="ECO:0000256" key="1">
    <source>
        <dbReference type="ARBA" id="ARBA00007381"/>
    </source>
</evidence>
<dbReference type="Gene3D" id="3.90.640.10">
    <property type="entry name" value="Actin, Chain A, domain 4"/>
    <property type="match status" value="1"/>
</dbReference>
<dbReference type="EMBL" id="JAUJLE010000144">
    <property type="protein sequence ID" value="KAK0975751.1"/>
    <property type="molecule type" value="Genomic_DNA"/>
</dbReference>
<dbReference type="InterPro" id="IPR001138">
    <property type="entry name" value="Zn2Cys6_DnaBD"/>
</dbReference>
<dbReference type="Pfam" id="PF00012">
    <property type="entry name" value="HSP70"/>
    <property type="match status" value="1"/>
</dbReference>
<evidence type="ECO:0000256" key="2">
    <source>
        <dbReference type="ARBA" id="ARBA00022741"/>
    </source>
</evidence>
<accession>A0AAN6KCT8</accession>
<dbReference type="PROSITE" id="PS50048">
    <property type="entry name" value="ZN2_CY6_FUNGAL_2"/>
    <property type="match status" value="1"/>
</dbReference>
<dbReference type="FunFam" id="3.90.640.10:FF:000010">
    <property type="entry name" value="heat shock 70 kDa protein 14"/>
    <property type="match status" value="1"/>
</dbReference>
<dbReference type="GO" id="GO:0008270">
    <property type="term" value="F:zinc ion binding"/>
    <property type="evidence" value="ECO:0007669"/>
    <property type="project" value="InterPro"/>
</dbReference>
<feature type="domain" description="Zn(2)-C6 fungal-type" evidence="6">
    <location>
        <begin position="12"/>
        <end position="42"/>
    </location>
</feature>
<dbReference type="GO" id="GO:0140662">
    <property type="term" value="F:ATP-dependent protein folding chaperone"/>
    <property type="evidence" value="ECO:0007669"/>
    <property type="project" value="InterPro"/>
</dbReference>
<dbReference type="Gene3D" id="3.30.420.40">
    <property type="match status" value="2"/>
</dbReference>
<reference evidence="7" key="1">
    <citation type="submission" date="2023-06" db="EMBL/GenBank/DDBJ databases">
        <title>Black Yeasts Isolated from many extreme environments.</title>
        <authorList>
            <person name="Coleine C."/>
            <person name="Stajich J.E."/>
            <person name="Selbmann L."/>
        </authorList>
    </citation>
    <scope>NUCLEOTIDE SEQUENCE</scope>
    <source>
        <strain evidence="7">CCFEE 5200</strain>
    </source>
</reference>